<dbReference type="InterPro" id="IPR055414">
    <property type="entry name" value="LRR_R13L4/SHOC2-like"/>
</dbReference>
<dbReference type="Proteomes" id="UP001341840">
    <property type="component" value="Unassembled WGS sequence"/>
</dbReference>
<dbReference type="EMBL" id="JASCZI010272196">
    <property type="protein sequence ID" value="MED6220944.1"/>
    <property type="molecule type" value="Genomic_DNA"/>
</dbReference>
<feature type="domain" description="Disease resistance R13L4/SHOC-2-like LRR" evidence="2">
    <location>
        <begin position="4"/>
        <end position="228"/>
    </location>
</feature>
<evidence type="ECO:0000256" key="1">
    <source>
        <dbReference type="ARBA" id="ARBA00022737"/>
    </source>
</evidence>
<protein>
    <recommendedName>
        <fullName evidence="2">Disease resistance R13L4/SHOC-2-like LRR domain-containing protein</fullName>
    </recommendedName>
</protein>
<proteinExistence type="predicted"/>
<dbReference type="Pfam" id="PF23598">
    <property type="entry name" value="LRR_14"/>
    <property type="match status" value="1"/>
</dbReference>
<organism evidence="3 4">
    <name type="scientific">Stylosanthes scabra</name>
    <dbReference type="NCBI Taxonomy" id="79078"/>
    <lineage>
        <taxon>Eukaryota</taxon>
        <taxon>Viridiplantae</taxon>
        <taxon>Streptophyta</taxon>
        <taxon>Embryophyta</taxon>
        <taxon>Tracheophyta</taxon>
        <taxon>Spermatophyta</taxon>
        <taxon>Magnoliopsida</taxon>
        <taxon>eudicotyledons</taxon>
        <taxon>Gunneridae</taxon>
        <taxon>Pentapetalae</taxon>
        <taxon>rosids</taxon>
        <taxon>fabids</taxon>
        <taxon>Fabales</taxon>
        <taxon>Fabaceae</taxon>
        <taxon>Papilionoideae</taxon>
        <taxon>50 kb inversion clade</taxon>
        <taxon>dalbergioids sensu lato</taxon>
        <taxon>Dalbergieae</taxon>
        <taxon>Pterocarpus clade</taxon>
        <taxon>Stylosanthes</taxon>
    </lineage>
</organism>
<accession>A0ABU6ZG72</accession>
<reference evidence="3 4" key="1">
    <citation type="journal article" date="2023" name="Plants (Basel)">
        <title>Bridging the Gap: Combining Genomics and Transcriptomics Approaches to Understand Stylosanthes scabra, an Orphan Legume from the Brazilian Caatinga.</title>
        <authorList>
            <person name="Ferreira-Neto J.R.C."/>
            <person name="da Silva M.D."/>
            <person name="Binneck E."/>
            <person name="de Melo N.F."/>
            <person name="da Silva R.H."/>
            <person name="de Melo A.L.T.M."/>
            <person name="Pandolfi V."/>
            <person name="Bustamante F.O."/>
            <person name="Brasileiro-Vidal A.C."/>
            <person name="Benko-Iseppon A.M."/>
        </authorList>
    </citation>
    <scope>NUCLEOTIDE SEQUENCE [LARGE SCALE GENOMIC DNA]</scope>
    <source>
        <tissue evidence="3">Leaves</tissue>
    </source>
</reference>
<evidence type="ECO:0000313" key="4">
    <source>
        <dbReference type="Proteomes" id="UP001341840"/>
    </source>
</evidence>
<keyword evidence="4" id="KW-1185">Reference proteome</keyword>
<dbReference type="PANTHER" id="PTHR15140:SF37">
    <property type="entry name" value="UBIQUITIN-LIKE DOMAIN-CONTAINING PROTEIN"/>
    <property type="match status" value="1"/>
</dbReference>
<evidence type="ECO:0000259" key="2">
    <source>
        <dbReference type="Pfam" id="PF23598"/>
    </source>
</evidence>
<dbReference type="SUPFAM" id="SSF52058">
    <property type="entry name" value="L domain-like"/>
    <property type="match status" value="1"/>
</dbReference>
<evidence type="ECO:0000313" key="3">
    <source>
        <dbReference type="EMBL" id="MED6220944.1"/>
    </source>
</evidence>
<dbReference type="PANTHER" id="PTHR15140">
    <property type="entry name" value="TUBULIN-SPECIFIC CHAPERONE E"/>
    <property type="match status" value="1"/>
</dbReference>
<comment type="caution">
    <text evidence="3">The sequence shown here is derived from an EMBL/GenBank/DDBJ whole genome shotgun (WGS) entry which is preliminary data.</text>
</comment>
<keyword evidence="1" id="KW-0677">Repeat</keyword>
<gene>
    <name evidence="3" type="ORF">PIB30_049700</name>
</gene>
<sequence>MVNLRHLLLYTPFDSPDSGHLRLDTLTNLQSLPYIDAGKWIEDGALAKMSNLRQLGIYELSGKMVNSVLSMVHSFHNLHSLTLSLQSEEDEFPMFRQLSQCSHLEKLSLIGKITKLPDPHEFPPNLLKLTLHNSHLQKESIAKLERLPKLKMLILGKGAYNVQELSFNAEGFSQLNILRLIQLKELEEWTVEERALPRLEHMVIDGCEKLRRIPDGLKTLTSLKKIKIIGMPVEFEHRLRTNDVPEFKYVTPAIESSMDILAVD</sequence>
<dbReference type="InterPro" id="IPR032675">
    <property type="entry name" value="LRR_dom_sf"/>
</dbReference>
<dbReference type="Gene3D" id="3.80.10.10">
    <property type="entry name" value="Ribonuclease Inhibitor"/>
    <property type="match status" value="1"/>
</dbReference>
<name>A0ABU6ZG72_9FABA</name>